<evidence type="ECO:0000313" key="17">
    <source>
        <dbReference type="EMBL" id="WFD36010.1"/>
    </source>
</evidence>
<keyword evidence="12 13" id="KW-0119">Carbohydrate metabolism</keyword>
<keyword evidence="7 13" id="KW-0808">Transferase</keyword>
<dbReference type="InterPro" id="IPR001937">
    <property type="entry name" value="GalP_UDPtransf1"/>
</dbReference>
<comment type="catalytic activity">
    <reaction evidence="1 13">
        <text>alpha-D-galactose 1-phosphate + UDP-alpha-D-glucose = alpha-D-glucose 1-phosphate + UDP-alpha-D-galactose</text>
        <dbReference type="Rhea" id="RHEA:13989"/>
        <dbReference type="ChEBI" id="CHEBI:58336"/>
        <dbReference type="ChEBI" id="CHEBI:58601"/>
        <dbReference type="ChEBI" id="CHEBI:58885"/>
        <dbReference type="ChEBI" id="CHEBI:66914"/>
        <dbReference type="EC" id="2.7.7.12"/>
    </reaction>
</comment>
<dbReference type="Gene3D" id="3.30.428.10">
    <property type="entry name" value="HIT-like"/>
    <property type="match status" value="2"/>
</dbReference>
<dbReference type="Pfam" id="PF01087">
    <property type="entry name" value="GalP_UDP_transf"/>
    <property type="match status" value="1"/>
</dbReference>
<dbReference type="InterPro" id="IPR005849">
    <property type="entry name" value="GalP_Utransf_N"/>
</dbReference>
<protein>
    <recommendedName>
        <fullName evidence="6 13">Galactose-1-phosphate uridylyltransferase</fullName>
        <ecNumber evidence="5 13">2.7.7.12</ecNumber>
    </recommendedName>
</protein>
<evidence type="ECO:0000256" key="13">
    <source>
        <dbReference type="RuleBase" id="RU000506"/>
    </source>
</evidence>
<dbReference type="PANTHER" id="PTHR11943">
    <property type="entry name" value="GALACTOSE-1-PHOSPHATE URIDYLYLTRANSFERASE"/>
    <property type="match status" value="1"/>
</dbReference>
<evidence type="ECO:0000313" key="18">
    <source>
        <dbReference type="Proteomes" id="UP001219933"/>
    </source>
</evidence>
<sequence length="766" mass="84593">MDRPYRRFLFPDLAHNAPIPPLLLCAESSALDDEMYRLVFVVCQRFIVPWYGNFTGDRQLFSQVMQVVRTFTHQSQVRLGSIRTYTSGADTALGARAARTRVLYTVGERLPRILLQHVRNYRQARHMARLSACVGSAGIFEKYYLDLCPTAGVPPITDEYTLSDVYLAAGASAFLRQLSHTYCGVPGLRISHVENLLVRDIIVHISRTVLESVAPWKLAAAMHGALDRRAQAATTSKVRGAAHALWAGIAAVMLITWTLVSLVLDAVVWHEPQPKGDDLEMPLVVPSITAHYVELLGEVLELRSRTLGMVCYALVSALAAIIGGVTDRALSRLILEGLYNDERTGKGIHALAATLAAPPGPPRAVPTHTEQAAEFERLCSRCHKLLPETLRMLLLGPTEEIQRHAVVGALAPFCAPDAQVGLLRSAGAQEAPNVDSLPEYEPKCYLCPGNVRASGDRNDGYADTFIFENDFAAMKPEEHAGGASPHPLLRASPVRGRCYVLCFSPKHNLTLAHLTTPPYSAATHIEPIVRAWQSMYTRIAEENPFVKYIQFFENKGSAMGCSSPHPHGQVWSLDVVPTEPAKVMQSLKKYANDSSTTSAAPRDHAGRPCLLLDYANLELGLAGRPRVVTANDDFCAVVPYWAVWPFEVLVLPHRRFIPSVKEMTDDEVASLAAILGEVACRYDNLFKTSFPYSMGIHQRPVPAGSAADTRDEDWDYAIFHMHFYPPLLRSAAVRKFLVGCVHTDQFRNDGRSAARYHCRISCRASP</sequence>
<dbReference type="Proteomes" id="UP001219933">
    <property type="component" value="Chromosome 4"/>
</dbReference>
<evidence type="ECO:0000256" key="6">
    <source>
        <dbReference type="ARBA" id="ARBA00016340"/>
    </source>
</evidence>
<keyword evidence="18" id="KW-1185">Reference proteome</keyword>
<feature type="domain" description="Galactose-1-phosphate uridyl transferase C-terminal" evidence="16">
    <location>
        <begin position="607"/>
        <end position="740"/>
    </location>
</feature>
<evidence type="ECO:0000256" key="10">
    <source>
        <dbReference type="ARBA" id="ARBA00022833"/>
    </source>
</evidence>
<dbReference type="GO" id="GO:0033499">
    <property type="term" value="P:galactose catabolic process via UDP-galactose, Leloir pathway"/>
    <property type="evidence" value="ECO:0007669"/>
    <property type="project" value="TreeGrafter"/>
</dbReference>
<dbReference type="EMBL" id="CP119880">
    <property type="protein sequence ID" value="WFD36010.1"/>
    <property type="molecule type" value="Genomic_DNA"/>
</dbReference>
<evidence type="ECO:0000259" key="14">
    <source>
        <dbReference type="Pfam" id="PF01087"/>
    </source>
</evidence>
<feature type="domain" description="Galactose-1-phosphate uridyl transferase N-terminal" evidence="14">
    <location>
        <begin position="425"/>
        <end position="577"/>
    </location>
</feature>
<dbReference type="NCBIfam" id="TIGR00209">
    <property type="entry name" value="galT_1"/>
    <property type="match status" value="1"/>
</dbReference>
<evidence type="ECO:0000256" key="3">
    <source>
        <dbReference type="ARBA" id="ARBA00004947"/>
    </source>
</evidence>
<dbReference type="AlphaFoldDB" id="A0AAF0ESL6"/>
<keyword evidence="8 13" id="KW-0548">Nucleotidyltransferase</keyword>
<keyword evidence="9 13" id="KW-0479">Metal-binding</keyword>
<dbReference type="SUPFAM" id="SSF54197">
    <property type="entry name" value="HIT-like"/>
    <property type="match status" value="2"/>
</dbReference>
<dbReference type="InterPro" id="IPR036265">
    <property type="entry name" value="HIT-like_sf"/>
</dbReference>
<keyword evidence="10" id="KW-0862">Zinc</keyword>
<name>A0AAF0ESL6_9BASI</name>
<evidence type="ECO:0000259" key="15">
    <source>
        <dbReference type="Pfam" id="PF02194"/>
    </source>
</evidence>
<dbReference type="InterPro" id="IPR019779">
    <property type="entry name" value="GalP_UDPtransf1_His-AS"/>
</dbReference>
<evidence type="ECO:0000256" key="11">
    <source>
        <dbReference type="ARBA" id="ARBA00023144"/>
    </source>
</evidence>
<dbReference type="PROSITE" id="PS00117">
    <property type="entry name" value="GAL_P_UDP_TRANSF_I"/>
    <property type="match status" value="1"/>
</dbReference>
<organism evidence="17 18">
    <name type="scientific">Malassezia cuniculi</name>
    <dbReference type="NCBI Taxonomy" id="948313"/>
    <lineage>
        <taxon>Eukaryota</taxon>
        <taxon>Fungi</taxon>
        <taxon>Dikarya</taxon>
        <taxon>Basidiomycota</taxon>
        <taxon>Ustilaginomycotina</taxon>
        <taxon>Malasseziomycetes</taxon>
        <taxon>Malasseziales</taxon>
        <taxon>Malasseziaceae</taxon>
        <taxon>Malassezia</taxon>
    </lineage>
</organism>
<accession>A0AAF0ESL6</accession>
<evidence type="ECO:0000256" key="4">
    <source>
        <dbReference type="ARBA" id="ARBA00010951"/>
    </source>
</evidence>
<dbReference type="InterPro" id="IPR005850">
    <property type="entry name" value="GalP_Utransf_C"/>
</dbReference>
<evidence type="ECO:0000256" key="12">
    <source>
        <dbReference type="ARBA" id="ARBA00023277"/>
    </source>
</evidence>
<dbReference type="GO" id="GO:0008270">
    <property type="term" value="F:zinc ion binding"/>
    <property type="evidence" value="ECO:0007669"/>
    <property type="project" value="InterPro"/>
</dbReference>
<dbReference type="EC" id="2.7.7.12" evidence="5 13"/>
<reference evidence="17" key="1">
    <citation type="submission" date="2023-03" db="EMBL/GenBank/DDBJ databases">
        <title>Mating type loci evolution in Malassezia.</title>
        <authorList>
            <person name="Coelho M.A."/>
        </authorList>
    </citation>
    <scope>NUCLEOTIDE SEQUENCE</scope>
    <source>
        <strain evidence="17">CBS 11721</strain>
    </source>
</reference>
<comment type="pathway">
    <text evidence="3 13">Carbohydrate metabolism; galactose metabolism.</text>
</comment>
<gene>
    <name evidence="17" type="primary">GAL7</name>
    <name evidence="17" type="ORF">MCUN1_002881</name>
</gene>
<evidence type="ECO:0000256" key="9">
    <source>
        <dbReference type="ARBA" id="ARBA00022723"/>
    </source>
</evidence>
<evidence type="ECO:0000256" key="7">
    <source>
        <dbReference type="ARBA" id="ARBA00022679"/>
    </source>
</evidence>
<keyword evidence="11 13" id="KW-0299">Galactose metabolism</keyword>
<feature type="domain" description="PXA" evidence="15">
    <location>
        <begin position="28"/>
        <end position="178"/>
    </location>
</feature>
<evidence type="ECO:0000256" key="1">
    <source>
        <dbReference type="ARBA" id="ARBA00001107"/>
    </source>
</evidence>
<comment type="cofactor">
    <cofactor evidence="2">
        <name>Zn(2+)</name>
        <dbReference type="ChEBI" id="CHEBI:29105"/>
    </cofactor>
</comment>
<comment type="similarity">
    <text evidence="4 13">Belongs to the galactose-1-phosphate uridylyltransferase type 1 family.</text>
</comment>
<evidence type="ECO:0000256" key="5">
    <source>
        <dbReference type="ARBA" id="ARBA00012384"/>
    </source>
</evidence>
<dbReference type="Pfam" id="PF02194">
    <property type="entry name" value="PXA"/>
    <property type="match status" value="1"/>
</dbReference>
<evidence type="ECO:0000256" key="2">
    <source>
        <dbReference type="ARBA" id="ARBA00001947"/>
    </source>
</evidence>
<evidence type="ECO:0000259" key="16">
    <source>
        <dbReference type="Pfam" id="PF02744"/>
    </source>
</evidence>
<proteinExistence type="inferred from homology"/>
<dbReference type="InterPro" id="IPR003114">
    <property type="entry name" value="Phox_assoc"/>
</dbReference>
<dbReference type="Pfam" id="PF02744">
    <property type="entry name" value="GalP_UDP_tr_C"/>
    <property type="match status" value="1"/>
</dbReference>
<dbReference type="PANTHER" id="PTHR11943:SF1">
    <property type="entry name" value="GALACTOSE-1-PHOSPHATE URIDYLYLTRANSFERASE"/>
    <property type="match status" value="1"/>
</dbReference>
<evidence type="ECO:0000256" key="8">
    <source>
        <dbReference type="ARBA" id="ARBA00022695"/>
    </source>
</evidence>
<dbReference type="GO" id="GO:0008108">
    <property type="term" value="F:UDP-glucose:hexose-1-phosphate uridylyltransferase activity"/>
    <property type="evidence" value="ECO:0007669"/>
    <property type="project" value="UniProtKB-EC"/>
</dbReference>
<dbReference type="GO" id="GO:0005737">
    <property type="term" value="C:cytoplasm"/>
    <property type="evidence" value="ECO:0007669"/>
    <property type="project" value="TreeGrafter"/>
</dbReference>